<comment type="subcellular location">
    <subcellularLocation>
        <location evidence="1">Nucleus</location>
    </subcellularLocation>
</comment>
<dbReference type="InterPro" id="IPR013087">
    <property type="entry name" value="Znf_C2H2_type"/>
</dbReference>
<dbReference type="Gene3D" id="3.40.1800.20">
    <property type="match status" value="1"/>
</dbReference>
<reference evidence="13 14" key="1">
    <citation type="submission" date="2023-09" db="EMBL/GenBank/DDBJ databases">
        <title>Genomes of two closely related lineages of the louse Polyplax serrata with different host specificities.</title>
        <authorList>
            <person name="Martinu J."/>
            <person name="Tarabai H."/>
            <person name="Stefka J."/>
            <person name="Hypsa V."/>
        </authorList>
    </citation>
    <scope>NUCLEOTIDE SEQUENCE [LARGE SCALE GENOMIC DNA]</scope>
    <source>
        <strain evidence="13">98ZLc_SE</strain>
    </source>
</reference>
<evidence type="ECO:0000259" key="12">
    <source>
        <dbReference type="PROSITE" id="PS51915"/>
    </source>
</evidence>
<evidence type="ECO:0000256" key="7">
    <source>
        <dbReference type="ARBA" id="ARBA00023242"/>
    </source>
</evidence>
<dbReference type="Pfam" id="PF13894">
    <property type="entry name" value="zf-C2H2_4"/>
    <property type="match status" value="1"/>
</dbReference>
<evidence type="ECO:0000256" key="6">
    <source>
        <dbReference type="ARBA" id="ARBA00023125"/>
    </source>
</evidence>
<evidence type="ECO:0000256" key="2">
    <source>
        <dbReference type="ARBA" id="ARBA00022723"/>
    </source>
</evidence>
<sequence length="542" mass="62224">MKTYSRKNSCYLKKAFSASNFNEMCRLCLSEVDTVLTPIIQDCKISYQEWIHYSVDVLIEEGDGLPPNICEECLGMVEQTYLFKKKCKTSDSKLREHLELVKLNEECKHNRSRFNDDSDDSIIFINEPLVQKQLDESSAVDSGGTGLDQNYKNDDIEISQPTVQKTDKHFDKMSQLNKSSVGEVKDSAITEIQQSTLDQLGECEFQPEQRNADKTVIKEIKRYILKGEKRDGDQEEDLTVCEVVPLDVRNDESIEESSQSPQYTTMGSNDQNGCAEEMASGNETCEGRIQEIYKLWDNEEELEGTSETSKNTDEIVIFDVTWEENLDKPVKKNNVQVVEVDLGQNGRLQTHRVYRNKNQIEIVETMPQRKCLNCFVCKEQFSTYLELKEHLAKVHKDVSDAPYCEICGKNFTCTNSLKRHMAVHTGFKPYKCKICERKFSQGSILKRHILTHENQKPFSCHICQKSYTQKMNLVSHLKTHGFRTGAESYNCKLCSKSFVHQSGLSRHIRLHKGVRFLCVHCKKSFGDASALARHVKAIHQQQ</sequence>
<keyword evidence="6" id="KW-0238">DNA-binding</keyword>
<keyword evidence="14" id="KW-1185">Reference proteome</keyword>
<dbReference type="PANTHER" id="PTHR24388">
    <property type="entry name" value="ZINC FINGER PROTEIN"/>
    <property type="match status" value="1"/>
</dbReference>
<feature type="domain" description="C2H2-type" evidence="11">
    <location>
        <begin position="458"/>
        <end position="480"/>
    </location>
</feature>
<feature type="domain" description="C2H2-type" evidence="11">
    <location>
        <begin position="516"/>
        <end position="542"/>
    </location>
</feature>
<evidence type="ECO:0000313" key="13">
    <source>
        <dbReference type="EMBL" id="KAK6633435.1"/>
    </source>
</evidence>
<feature type="domain" description="C2H2-type" evidence="11">
    <location>
        <begin position="489"/>
        <end position="516"/>
    </location>
</feature>
<keyword evidence="4 9" id="KW-0863">Zinc-finger</keyword>
<keyword evidence="3" id="KW-0677">Repeat</keyword>
<dbReference type="EMBL" id="JAWJWF010000004">
    <property type="protein sequence ID" value="KAK6633435.1"/>
    <property type="molecule type" value="Genomic_DNA"/>
</dbReference>
<gene>
    <name evidence="13" type="ORF">RUM44_004038</name>
</gene>
<dbReference type="InterPro" id="IPR050527">
    <property type="entry name" value="Snail/Krueppel_Znf"/>
</dbReference>
<feature type="domain" description="C2H2-type" evidence="11">
    <location>
        <begin position="402"/>
        <end position="429"/>
    </location>
</feature>
<keyword evidence="7" id="KW-0539">Nucleus</keyword>
<name>A0ABR1B1R4_POLSC</name>
<dbReference type="InterPro" id="IPR012934">
    <property type="entry name" value="Znf_AD"/>
</dbReference>
<dbReference type="PROSITE" id="PS50157">
    <property type="entry name" value="ZINC_FINGER_C2H2_2"/>
    <property type="match status" value="5"/>
</dbReference>
<dbReference type="Proteomes" id="UP001359485">
    <property type="component" value="Unassembled WGS sequence"/>
</dbReference>
<dbReference type="PROSITE" id="PS51915">
    <property type="entry name" value="ZAD"/>
    <property type="match status" value="1"/>
</dbReference>
<feature type="binding site" evidence="10">
    <location>
        <position position="25"/>
    </location>
    <ligand>
        <name>Zn(2+)</name>
        <dbReference type="ChEBI" id="CHEBI:29105"/>
    </ligand>
</feature>
<organism evidence="13 14">
    <name type="scientific">Polyplax serrata</name>
    <name type="common">Common mouse louse</name>
    <dbReference type="NCBI Taxonomy" id="468196"/>
    <lineage>
        <taxon>Eukaryota</taxon>
        <taxon>Metazoa</taxon>
        <taxon>Ecdysozoa</taxon>
        <taxon>Arthropoda</taxon>
        <taxon>Hexapoda</taxon>
        <taxon>Insecta</taxon>
        <taxon>Pterygota</taxon>
        <taxon>Neoptera</taxon>
        <taxon>Paraneoptera</taxon>
        <taxon>Psocodea</taxon>
        <taxon>Troctomorpha</taxon>
        <taxon>Phthiraptera</taxon>
        <taxon>Anoplura</taxon>
        <taxon>Polyplacidae</taxon>
        <taxon>Polyplax</taxon>
    </lineage>
</organism>
<comment type="similarity">
    <text evidence="8">Belongs to the snail C2H2-type zinc-finger protein family.</text>
</comment>
<keyword evidence="5 10" id="KW-0862">Zinc</keyword>
<dbReference type="SUPFAM" id="SSF57667">
    <property type="entry name" value="beta-beta-alpha zinc fingers"/>
    <property type="match status" value="3"/>
</dbReference>
<proteinExistence type="inferred from homology"/>
<evidence type="ECO:0000256" key="1">
    <source>
        <dbReference type="ARBA" id="ARBA00004123"/>
    </source>
</evidence>
<evidence type="ECO:0000256" key="8">
    <source>
        <dbReference type="ARBA" id="ARBA00037948"/>
    </source>
</evidence>
<dbReference type="PANTHER" id="PTHR24388:SF54">
    <property type="entry name" value="PROTEIN ESCARGOT"/>
    <property type="match status" value="1"/>
</dbReference>
<dbReference type="InterPro" id="IPR036236">
    <property type="entry name" value="Znf_C2H2_sf"/>
</dbReference>
<evidence type="ECO:0000256" key="3">
    <source>
        <dbReference type="ARBA" id="ARBA00022737"/>
    </source>
</evidence>
<dbReference type="PROSITE" id="PS00028">
    <property type="entry name" value="ZINC_FINGER_C2H2_1"/>
    <property type="match status" value="5"/>
</dbReference>
<dbReference type="SUPFAM" id="SSF57716">
    <property type="entry name" value="Glucocorticoid receptor-like (DNA-binding domain)"/>
    <property type="match status" value="1"/>
</dbReference>
<comment type="caution">
    <text evidence="13">The sequence shown here is derived from an EMBL/GenBank/DDBJ whole genome shotgun (WGS) entry which is preliminary data.</text>
</comment>
<dbReference type="SMART" id="SM00355">
    <property type="entry name" value="ZnF_C2H2"/>
    <property type="match status" value="6"/>
</dbReference>
<feature type="binding site" evidence="10">
    <location>
        <position position="73"/>
    </location>
    <ligand>
        <name>Zn(2+)</name>
        <dbReference type="ChEBI" id="CHEBI:29105"/>
    </ligand>
</feature>
<dbReference type="Pfam" id="PF07776">
    <property type="entry name" value="zf-AD"/>
    <property type="match status" value="1"/>
</dbReference>
<evidence type="ECO:0000259" key="11">
    <source>
        <dbReference type="PROSITE" id="PS50157"/>
    </source>
</evidence>
<feature type="domain" description="ZAD" evidence="12">
    <location>
        <begin position="23"/>
        <end position="97"/>
    </location>
</feature>
<evidence type="ECO:0000313" key="14">
    <source>
        <dbReference type="Proteomes" id="UP001359485"/>
    </source>
</evidence>
<dbReference type="Gene3D" id="3.30.160.60">
    <property type="entry name" value="Classic Zinc Finger"/>
    <property type="match status" value="5"/>
</dbReference>
<evidence type="ECO:0000256" key="4">
    <source>
        <dbReference type="ARBA" id="ARBA00022771"/>
    </source>
</evidence>
<protein>
    <submittedName>
        <fullName evidence="13">Uncharacterized protein</fullName>
    </submittedName>
</protein>
<keyword evidence="2 10" id="KW-0479">Metal-binding</keyword>
<feature type="binding site" evidence="10">
    <location>
        <position position="28"/>
    </location>
    <ligand>
        <name>Zn(2+)</name>
        <dbReference type="ChEBI" id="CHEBI:29105"/>
    </ligand>
</feature>
<dbReference type="SMART" id="SM00868">
    <property type="entry name" value="zf-AD"/>
    <property type="match status" value="1"/>
</dbReference>
<evidence type="ECO:0000256" key="10">
    <source>
        <dbReference type="PROSITE-ProRule" id="PRU01263"/>
    </source>
</evidence>
<feature type="domain" description="C2H2-type" evidence="11">
    <location>
        <begin position="430"/>
        <end position="457"/>
    </location>
</feature>
<dbReference type="Pfam" id="PF00096">
    <property type="entry name" value="zf-C2H2"/>
    <property type="match status" value="4"/>
</dbReference>
<evidence type="ECO:0000256" key="9">
    <source>
        <dbReference type="PROSITE-ProRule" id="PRU00042"/>
    </source>
</evidence>
<accession>A0ABR1B1R4</accession>
<feature type="binding site" evidence="10">
    <location>
        <position position="70"/>
    </location>
    <ligand>
        <name>Zn(2+)</name>
        <dbReference type="ChEBI" id="CHEBI:29105"/>
    </ligand>
</feature>
<evidence type="ECO:0000256" key="5">
    <source>
        <dbReference type="ARBA" id="ARBA00022833"/>
    </source>
</evidence>